<evidence type="ECO:0000313" key="2">
    <source>
        <dbReference type="Proteomes" id="UP000749559"/>
    </source>
</evidence>
<organism evidence="1 2">
    <name type="scientific">Owenia fusiformis</name>
    <name type="common">Polychaete worm</name>
    <dbReference type="NCBI Taxonomy" id="6347"/>
    <lineage>
        <taxon>Eukaryota</taxon>
        <taxon>Metazoa</taxon>
        <taxon>Spiralia</taxon>
        <taxon>Lophotrochozoa</taxon>
        <taxon>Annelida</taxon>
        <taxon>Polychaeta</taxon>
        <taxon>Sedentaria</taxon>
        <taxon>Canalipalpata</taxon>
        <taxon>Sabellida</taxon>
        <taxon>Oweniida</taxon>
        <taxon>Oweniidae</taxon>
        <taxon>Owenia</taxon>
    </lineage>
</organism>
<sequence length="178" mass="20070">MAEMMDVDNDECILCNETLSDSTVPTVKLGEKGMSGLQKAINARNDSFTIAVEQVVHVHCRKEYTNTNVISALKRKLSAPTERNSKNLRSQEVKFNYKTNCLFCGQGDPYQGRKTDFKLNPIMTLDYSSTCLKICDKLNSPWSDEVKDRMLFCPDLPAADAVYHQVCSTNFRTGRDVP</sequence>
<proteinExistence type="predicted"/>
<keyword evidence="2" id="KW-1185">Reference proteome</keyword>
<protein>
    <submittedName>
        <fullName evidence="1">Uncharacterized protein</fullName>
    </submittedName>
</protein>
<gene>
    <name evidence="1" type="ORF">OFUS_LOCUS26980</name>
</gene>
<dbReference type="EMBL" id="CAIIXF020000679">
    <property type="protein sequence ID" value="CAH1803376.1"/>
    <property type="molecule type" value="Genomic_DNA"/>
</dbReference>
<dbReference type="OrthoDB" id="6135410at2759"/>
<reference evidence="1" key="1">
    <citation type="submission" date="2022-03" db="EMBL/GenBank/DDBJ databases">
        <authorList>
            <person name="Martin C."/>
        </authorList>
    </citation>
    <scope>NUCLEOTIDE SEQUENCE</scope>
</reference>
<comment type="caution">
    <text evidence="1">The sequence shown here is derived from an EMBL/GenBank/DDBJ whole genome shotgun (WGS) entry which is preliminary data.</text>
</comment>
<name>A0A8J1US67_OWEFU</name>
<dbReference type="Proteomes" id="UP000749559">
    <property type="component" value="Unassembled WGS sequence"/>
</dbReference>
<evidence type="ECO:0000313" key="1">
    <source>
        <dbReference type="EMBL" id="CAH1803376.1"/>
    </source>
</evidence>
<accession>A0A8J1US67</accession>
<dbReference type="AlphaFoldDB" id="A0A8J1US67"/>